<dbReference type="InterPro" id="IPR036896">
    <property type="entry name" value="Avidin-like_sf"/>
</dbReference>
<evidence type="ECO:0000313" key="5">
    <source>
        <dbReference type="Proteomes" id="UP000553648"/>
    </source>
</evidence>
<dbReference type="InterPro" id="IPR051764">
    <property type="entry name" value="Avidin/Streptavidin-rel"/>
</dbReference>
<dbReference type="OrthoDB" id="9423317at2759"/>
<dbReference type="PANTHER" id="PTHR34399">
    <property type="entry name" value="AVIDIN-RELATED"/>
    <property type="match status" value="1"/>
</dbReference>
<evidence type="ECO:0000313" key="4">
    <source>
        <dbReference type="EMBL" id="NXM76583.1"/>
    </source>
</evidence>
<reference evidence="4 5" key="1">
    <citation type="submission" date="2019-09" db="EMBL/GenBank/DDBJ databases">
        <title>Bird 10,000 Genomes (B10K) Project - Family phase.</title>
        <authorList>
            <person name="Zhang G."/>
        </authorList>
    </citation>
    <scope>NUCLEOTIDE SEQUENCE [LARGE SCALE GENOMIC DNA]</scope>
    <source>
        <strain evidence="4">B10K-DU-002-03</strain>
        <tissue evidence="4">Muscle</tissue>
    </source>
</reference>
<dbReference type="InterPro" id="IPR005468">
    <property type="entry name" value="Avidin/str"/>
</dbReference>
<organism evidence="4 5">
    <name type="scientific">Serilophus lunatus</name>
    <name type="common">silver-breasted broadbill</name>
    <dbReference type="NCBI Taxonomy" id="239386"/>
    <lineage>
        <taxon>Eukaryota</taxon>
        <taxon>Metazoa</taxon>
        <taxon>Chordata</taxon>
        <taxon>Craniata</taxon>
        <taxon>Vertebrata</taxon>
        <taxon>Euteleostomi</taxon>
        <taxon>Archelosauria</taxon>
        <taxon>Archosauria</taxon>
        <taxon>Dinosauria</taxon>
        <taxon>Saurischia</taxon>
        <taxon>Theropoda</taxon>
        <taxon>Coelurosauria</taxon>
        <taxon>Aves</taxon>
        <taxon>Neognathae</taxon>
        <taxon>Neoaves</taxon>
        <taxon>Telluraves</taxon>
        <taxon>Australaves</taxon>
        <taxon>Passeriformes</taxon>
        <taxon>Eurylaimidae</taxon>
        <taxon>Serilophus</taxon>
    </lineage>
</organism>
<keyword evidence="3" id="KW-0732">Signal</keyword>
<dbReference type="GO" id="GO:0005576">
    <property type="term" value="C:extracellular region"/>
    <property type="evidence" value="ECO:0007669"/>
    <property type="project" value="UniProtKB-SubCell"/>
</dbReference>
<keyword evidence="5" id="KW-1185">Reference proteome</keyword>
<comment type="subcellular location">
    <subcellularLocation>
        <location evidence="1">Secreted</location>
    </subcellularLocation>
</comment>
<evidence type="ECO:0000256" key="3">
    <source>
        <dbReference type="ARBA" id="ARBA00022729"/>
    </source>
</evidence>
<protein>
    <submittedName>
        <fullName evidence="4">AVID protein</fullName>
    </submittedName>
</protein>
<dbReference type="PROSITE" id="PS51326">
    <property type="entry name" value="AVIDIN_2"/>
    <property type="match status" value="1"/>
</dbReference>
<dbReference type="SUPFAM" id="SSF50876">
    <property type="entry name" value="Avidin/streptavidin"/>
    <property type="match status" value="1"/>
</dbReference>
<dbReference type="PANTHER" id="PTHR34399:SF3">
    <property type="entry name" value="AVID PROTEIN-RELATED"/>
    <property type="match status" value="1"/>
</dbReference>
<feature type="non-terminal residue" evidence="4">
    <location>
        <position position="1"/>
    </location>
</feature>
<dbReference type="Proteomes" id="UP000553648">
    <property type="component" value="Unassembled WGS sequence"/>
</dbReference>
<dbReference type="Pfam" id="PF01382">
    <property type="entry name" value="Avidin"/>
    <property type="match status" value="1"/>
</dbReference>
<feature type="non-terminal residue" evidence="4">
    <location>
        <position position="61"/>
    </location>
</feature>
<name>A0A7L1DHW6_9PASS</name>
<dbReference type="Gene3D" id="2.40.128.30">
    <property type="entry name" value="Avidin-like"/>
    <property type="match status" value="1"/>
</dbReference>
<accession>A0A7L1DHW6</accession>
<sequence>YGTSAEFPPLQCNLVGQWKNDPGSNMTIRAMDDKGDFTGSYYTSVATIAVKIELSPLLGSQ</sequence>
<keyword evidence="2" id="KW-0964">Secreted</keyword>
<dbReference type="AlphaFoldDB" id="A0A7L1DHW6"/>
<evidence type="ECO:0000256" key="2">
    <source>
        <dbReference type="ARBA" id="ARBA00022525"/>
    </source>
</evidence>
<gene>
    <name evidence="4" type="primary">Avd_0</name>
    <name evidence="4" type="ORF">SERLUN_R15733</name>
</gene>
<dbReference type="EMBL" id="VXBA01005036">
    <property type="protein sequence ID" value="NXM76583.1"/>
    <property type="molecule type" value="Genomic_DNA"/>
</dbReference>
<dbReference type="GO" id="GO:0009374">
    <property type="term" value="F:biotin binding"/>
    <property type="evidence" value="ECO:0007669"/>
    <property type="project" value="InterPro"/>
</dbReference>
<comment type="caution">
    <text evidence="4">The sequence shown here is derived from an EMBL/GenBank/DDBJ whole genome shotgun (WGS) entry which is preliminary data.</text>
</comment>
<proteinExistence type="predicted"/>
<evidence type="ECO:0000256" key="1">
    <source>
        <dbReference type="ARBA" id="ARBA00004613"/>
    </source>
</evidence>